<keyword evidence="1" id="KW-0732">Signal</keyword>
<evidence type="ECO:0000256" key="1">
    <source>
        <dbReference type="SAM" id="SignalP"/>
    </source>
</evidence>
<reference evidence="2" key="1">
    <citation type="journal article" date="2023" name="PhytoFront">
        <title>Draft Genome Resources of Seven Strains of Tilletia horrida, Causal Agent of Kernel Smut of Rice.</title>
        <authorList>
            <person name="Khanal S."/>
            <person name="Antony Babu S."/>
            <person name="Zhou X.G."/>
        </authorList>
    </citation>
    <scope>NUCLEOTIDE SEQUENCE</scope>
    <source>
        <strain evidence="2">TX3</strain>
    </source>
</reference>
<dbReference type="AlphaFoldDB" id="A0AAN6GEJ7"/>
<name>A0AAN6GEJ7_9BASI</name>
<comment type="caution">
    <text evidence="2">The sequence shown here is derived from an EMBL/GenBank/DDBJ whole genome shotgun (WGS) entry which is preliminary data.</text>
</comment>
<accession>A0AAN6GEJ7</accession>
<evidence type="ECO:0008006" key="4">
    <source>
        <dbReference type="Google" id="ProtNLM"/>
    </source>
</evidence>
<dbReference type="EMBL" id="JAPDMQ010000105">
    <property type="protein sequence ID" value="KAK0534986.1"/>
    <property type="molecule type" value="Genomic_DNA"/>
</dbReference>
<dbReference type="Proteomes" id="UP001176521">
    <property type="component" value="Unassembled WGS sequence"/>
</dbReference>
<organism evidence="2 3">
    <name type="scientific">Tilletia horrida</name>
    <dbReference type="NCBI Taxonomy" id="155126"/>
    <lineage>
        <taxon>Eukaryota</taxon>
        <taxon>Fungi</taxon>
        <taxon>Dikarya</taxon>
        <taxon>Basidiomycota</taxon>
        <taxon>Ustilaginomycotina</taxon>
        <taxon>Exobasidiomycetes</taxon>
        <taxon>Tilletiales</taxon>
        <taxon>Tilletiaceae</taxon>
        <taxon>Tilletia</taxon>
    </lineage>
</organism>
<gene>
    <name evidence="2" type="ORF">OC842_002463</name>
</gene>
<evidence type="ECO:0000313" key="2">
    <source>
        <dbReference type="EMBL" id="KAK0534986.1"/>
    </source>
</evidence>
<evidence type="ECO:0000313" key="3">
    <source>
        <dbReference type="Proteomes" id="UP001176521"/>
    </source>
</evidence>
<keyword evidence="3" id="KW-1185">Reference proteome</keyword>
<protein>
    <recommendedName>
        <fullName evidence="4">Extracellular membrane protein CFEM domain-containing protein</fullName>
    </recommendedName>
</protein>
<proteinExistence type="predicted"/>
<sequence length="270" mass="30036">MQLAFTTSMARLLASLAASCWLCLLVGFLILADSSSAQSAQLCARFRNACEQICERDYKTTPSSFECKIHQPTCVCKGGRSIAGYAAMRGFQKAVNDLQTRPGKTITVTQTQTKTVKPTCTRKTATVISTKKCSSARPATKTVTLPAVTVPGKPSTITIPASTITQPPLTETVTDTQFETLYETYYDYYTETYTETYTEYYYYVETETYYDYYYLTETEYYTDTLTETETVALTTITDYSTVTDTETETQTKTRTKTVTKTVTAATTATA</sequence>
<feature type="signal peptide" evidence="1">
    <location>
        <begin position="1"/>
        <end position="37"/>
    </location>
</feature>
<feature type="chain" id="PRO_5042902230" description="Extracellular membrane protein CFEM domain-containing protein" evidence="1">
    <location>
        <begin position="38"/>
        <end position="270"/>
    </location>
</feature>